<keyword evidence="4 7" id="KW-0812">Transmembrane</keyword>
<evidence type="ECO:0000313" key="9">
    <source>
        <dbReference type="EMBL" id="MCU9613108.1"/>
    </source>
</evidence>
<evidence type="ECO:0000256" key="3">
    <source>
        <dbReference type="ARBA" id="ARBA00022475"/>
    </source>
</evidence>
<reference evidence="9" key="1">
    <citation type="submission" date="2022-10" db="EMBL/GenBank/DDBJ databases">
        <title>Description of Fervidibacillus gen. nov. in the family Fervidibacillaceae fam. nov. with two species, Fervidibacillus albus sp. nov., and Fervidibacillus halotolerans sp. nov., isolated from tidal flat sediments.</title>
        <authorList>
            <person name="Kwon K.K."/>
            <person name="Yang S.-H."/>
        </authorList>
    </citation>
    <scope>NUCLEOTIDE SEQUENCE</scope>
    <source>
        <strain evidence="9">JCM 19140</strain>
    </source>
</reference>
<dbReference type="EMBL" id="JAOUSF010000002">
    <property type="protein sequence ID" value="MCU9613108.1"/>
    <property type="molecule type" value="Genomic_DNA"/>
</dbReference>
<dbReference type="PANTHER" id="PTHR40074:SF2">
    <property type="entry name" value="O-ACETYLTRANSFERASE WECH"/>
    <property type="match status" value="1"/>
</dbReference>
<keyword evidence="9" id="KW-0012">Acyltransferase</keyword>
<evidence type="ECO:0000256" key="6">
    <source>
        <dbReference type="ARBA" id="ARBA00023136"/>
    </source>
</evidence>
<proteinExistence type="inferred from homology"/>
<dbReference type="RefSeq" id="WP_263072318.1">
    <property type="nucleotide sequence ID" value="NZ_JAOUSF010000002.1"/>
</dbReference>
<feature type="transmembrane region" description="Helical" evidence="7">
    <location>
        <begin position="12"/>
        <end position="28"/>
    </location>
</feature>
<organism evidence="9 10">
    <name type="scientific">Perspicuibacillus lycopersici</name>
    <dbReference type="NCBI Taxonomy" id="1325689"/>
    <lineage>
        <taxon>Bacteria</taxon>
        <taxon>Bacillati</taxon>
        <taxon>Bacillota</taxon>
        <taxon>Bacilli</taxon>
        <taxon>Bacillales</taxon>
        <taxon>Bacillaceae</taxon>
        <taxon>Perspicuibacillus</taxon>
    </lineage>
</organism>
<dbReference type="Pfam" id="PF01757">
    <property type="entry name" value="Acyl_transf_3"/>
    <property type="match status" value="1"/>
</dbReference>
<feature type="transmembrane region" description="Helical" evidence="7">
    <location>
        <begin position="320"/>
        <end position="338"/>
    </location>
</feature>
<feature type="transmembrane region" description="Helical" evidence="7">
    <location>
        <begin position="83"/>
        <end position="100"/>
    </location>
</feature>
<feature type="transmembrane region" description="Helical" evidence="7">
    <location>
        <begin position="163"/>
        <end position="182"/>
    </location>
</feature>
<evidence type="ECO:0000259" key="8">
    <source>
        <dbReference type="Pfam" id="PF01757"/>
    </source>
</evidence>
<dbReference type="GO" id="GO:0016413">
    <property type="term" value="F:O-acetyltransferase activity"/>
    <property type="evidence" value="ECO:0007669"/>
    <property type="project" value="TreeGrafter"/>
</dbReference>
<keyword evidence="3" id="KW-1003">Cell membrane</keyword>
<accession>A0AAE3LST7</accession>
<comment type="caution">
    <text evidence="9">The sequence shown here is derived from an EMBL/GenBank/DDBJ whole genome shotgun (WGS) entry which is preliminary data.</text>
</comment>
<comment type="similarity">
    <text evidence="2">Belongs to the acyltransferase 3 family.</text>
</comment>
<dbReference type="InterPro" id="IPR002656">
    <property type="entry name" value="Acyl_transf_3_dom"/>
</dbReference>
<evidence type="ECO:0000313" key="10">
    <source>
        <dbReference type="Proteomes" id="UP001209318"/>
    </source>
</evidence>
<evidence type="ECO:0000256" key="1">
    <source>
        <dbReference type="ARBA" id="ARBA00004651"/>
    </source>
</evidence>
<dbReference type="AlphaFoldDB" id="A0AAE3LST7"/>
<feature type="transmembrane region" description="Helical" evidence="7">
    <location>
        <begin position="290"/>
        <end position="308"/>
    </location>
</feature>
<keyword evidence="9" id="KW-0808">Transferase</keyword>
<feature type="domain" description="Acyltransferase 3" evidence="8">
    <location>
        <begin position="7"/>
        <end position="336"/>
    </location>
</feature>
<gene>
    <name evidence="9" type="ORF">OEV98_06030</name>
</gene>
<evidence type="ECO:0000256" key="5">
    <source>
        <dbReference type="ARBA" id="ARBA00022989"/>
    </source>
</evidence>
<comment type="subcellular location">
    <subcellularLocation>
        <location evidence="1">Cell membrane</location>
        <topology evidence="1">Multi-pass membrane protein</topology>
    </subcellularLocation>
</comment>
<name>A0AAE3LST7_9BACI</name>
<dbReference type="Proteomes" id="UP001209318">
    <property type="component" value="Unassembled WGS sequence"/>
</dbReference>
<dbReference type="PANTHER" id="PTHR40074">
    <property type="entry name" value="O-ACETYLTRANSFERASE WECH"/>
    <property type="match status" value="1"/>
</dbReference>
<feature type="transmembrane region" description="Helical" evidence="7">
    <location>
        <begin position="40"/>
        <end position="62"/>
    </location>
</feature>
<dbReference type="GO" id="GO:0009246">
    <property type="term" value="P:enterobacterial common antigen biosynthetic process"/>
    <property type="evidence" value="ECO:0007669"/>
    <property type="project" value="TreeGrafter"/>
</dbReference>
<evidence type="ECO:0000256" key="4">
    <source>
        <dbReference type="ARBA" id="ARBA00022692"/>
    </source>
</evidence>
<keyword evidence="6 7" id="KW-0472">Membrane</keyword>
<feature type="transmembrane region" description="Helical" evidence="7">
    <location>
        <begin position="226"/>
        <end position="245"/>
    </location>
</feature>
<protein>
    <submittedName>
        <fullName evidence="9">Acyltransferase</fullName>
    </submittedName>
</protein>
<feature type="transmembrane region" description="Helical" evidence="7">
    <location>
        <begin position="194"/>
        <end position="214"/>
    </location>
</feature>
<feature type="transmembrane region" description="Helical" evidence="7">
    <location>
        <begin position="139"/>
        <end position="156"/>
    </location>
</feature>
<feature type="transmembrane region" description="Helical" evidence="7">
    <location>
        <begin position="257"/>
        <end position="278"/>
    </location>
</feature>
<dbReference type="GO" id="GO:0005886">
    <property type="term" value="C:plasma membrane"/>
    <property type="evidence" value="ECO:0007669"/>
    <property type="project" value="UniProtKB-SubCell"/>
</dbReference>
<evidence type="ECO:0000256" key="2">
    <source>
        <dbReference type="ARBA" id="ARBA00007400"/>
    </source>
</evidence>
<sequence length="365" mass="42487">MNGERVHSLDFIKFFAIIFVVCIHSNPLENVDVYKSYNLLFFIETFGRFAVPFFFVTSGFLIGQKMLAGTNANQYFKKSIGRIVGIFLTWTAVYFVYDVITRMYTYFSSGNKTDLENYLHQFFQLDTILYGPNGTPYHLWYLVAFIWSLVILFVFIKLNKVHLLLLGSFVIHLIGNFGQSYAVVIDLEENTRNAVFFASFYLTLGYCIGFHLQWIRARLLAKINPWIYCGLFFTFSIAQAVERIYLQESFGRSNGDYYLSTALLVLSLFFFVLSMPNLGKNTRMASVGKNSLGIYVIHLLFLDLTKRFVLQEWPMLPDSLIWQIFFTPALIVVSYFSYQYLQYLKKKPIITQTTRKVVFSKLAEK</sequence>
<keyword evidence="10" id="KW-1185">Reference proteome</keyword>
<evidence type="ECO:0000256" key="7">
    <source>
        <dbReference type="SAM" id="Phobius"/>
    </source>
</evidence>
<keyword evidence="5 7" id="KW-1133">Transmembrane helix</keyword>